<organism evidence="1 2">
    <name type="scientific">Ruminococcus bicirculans</name>
    <name type="common">ex Wegman et al. 2014</name>
    <dbReference type="NCBI Taxonomy" id="1160721"/>
    <lineage>
        <taxon>Bacteria</taxon>
        <taxon>Bacillati</taxon>
        <taxon>Bacillota</taxon>
        <taxon>Clostridia</taxon>
        <taxon>Eubacteriales</taxon>
        <taxon>Oscillospiraceae</taxon>
        <taxon>Ruminococcus</taxon>
    </lineage>
</organism>
<dbReference type="AlphaFoldDB" id="A0AAW5KIN9"/>
<dbReference type="SUPFAM" id="SSF55874">
    <property type="entry name" value="ATPase domain of HSP90 chaperone/DNA topoisomerase II/histidine kinase"/>
    <property type="match status" value="1"/>
</dbReference>
<protein>
    <submittedName>
        <fullName evidence="1">ATP-binding protein</fullName>
    </submittedName>
</protein>
<sequence>MDKEYKINIDPRILELLGPSLYTNIYYVLAELIANAYDADAHNVYIISNKNDITVEDDGKGMSYIDGDVQKYLNVAAISRNTEEESKTALKRKKMGRKGVGKLAALSVSENVLIKTVSNMEKSGFILSRNIGSDNLLVPLSDDEISFEKVDGNGTAIVMQKPQYTLHSSLKAIKRNLLKIFPLVDEDFVIHIIRGNETETISSFDKEMISELSTLITLGDEFKYLSDYFNTPFVNKKDELLKNKSLASTPVRMKDRNGEEHLYNVEIKGWVGTYKSTRGRKAEMADFPDNFISLYANHKMGEFNILPIVGQNKLSEVYVVGQLHIDIFELTELPDMALSNRQGYKTDDPRYQAVLEYVRNTLLPDILKMRDVFVSLGKKKKEEKKLEQQRQNEASFKKSVDKFRKNTVKKAATKISERLGISTEKLEEMENILSEEINSNSPDMGIKSIIDSQKKKILISQTYKDKDLADIVYNMLVFNNVPPEDIIYTNCDNEISRIPEGDVGKSGIYDYLRDFFVDSYSTQKMYVIFVTSKNTKESWGALTEVGAAWITQIEHKIFNIHDFRPEHPLDDEQQWHTSFRDEDGNLYMSKLSADIFSQKIEYICDKLGYRKRTRQENTDHLETLVKITPR</sequence>
<dbReference type="Gene3D" id="3.30.565.10">
    <property type="entry name" value="Histidine kinase-like ATPase, C-terminal domain"/>
    <property type="match status" value="1"/>
</dbReference>
<accession>A0AAW5KIN9</accession>
<keyword evidence="1" id="KW-0547">Nucleotide-binding</keyword>
<proteinExistence type="predicted"/>
<gene>
    <name evidence="1" type="ORF">NE632_09115</name>
</gene>
<name>A0AAW5KIN9_9FIRM</name>
<dbReference type="RefSeq" id="WP_256322168.1">
    <property type="nucleotide sequence ID" value="NZ_JANGCN010000019.1"/>
</dbReference>
<dbReference type="EMBL" id="JANGCN010000019">
    <property type="protein sequence ID" value="MCQ5153469.1"/>
    <property type="molecule type" value="Genomic_DNA"/>
</dbReference>
<dbReference type="InterPro" id="IPR036890">
    <property type="entry name" value="HATPase_C_sf"/>
</dbReference>
<dbReference type="Proteomes" id="UP001206236">
    <property type="component" value="Unassembled WGS sequence"/>
</dbReference>
<keyword evidence="1" id="KW-0067">ATP-binding</keyword>
<dbReference type="GO" id="GO:0005524">
    <property type="term" value="F:ATP binding"/>
    <property type="evidence" value="ECO:0007669"/>
    <property type="project" value="UniProtKB-KW"/>
</dbReference>
<evidence type="ECO:0000313" key="1">
    <source>
        <dbReference type="EMBL" id="MCQ5153469.1"/>
    </source>
</evidence>
<comment type="caution">
    <text evidence="1">The sequence shown here is derived from an EMBL/GenBank/DDBJ whole genome shotgun (WGS) entry which is preliminary data.</text>
</comment>
<evidence type="ECO:0000313" key="2">
    <source>
        <dbReference type="Proteomes" id="UP001206236"/>
    </source>
</evidence>
<reference evidence="1" key="1">
    <citation type="submission" date="2022-06" db="EMBL/GenBank/DDBJ databases">
        <title>Isolation of gut microbiota from human fecal samples.</title>
        <authorList>
            <person name="Pamer E.G."/>
            <person name="Barat B."/>
            <person name="Waligurski E."/>
            <person name="Medina S."/>
            <person name="Paddock L."/>
            <person name="Mostad J."/>
        </authorList>
    </citation>
    <scope>NUCLEOTIDE SEQUENCE</scope>
    <source>
        <strain evidence="1">DFI.5.57</strain>
    </source>
</reference>
<dbReference type="Pfam" id="PF13589">
    <property type="entry name" value="HATPase_c_3"/>
    <property type="match status" value="1"/>
</dbReference>